<reference evidence="1" key="1">
    <citation type="submission" date="2021-06" db="EMBL/GenBank/DDBJ databases">
        <authorList>
            <person name="Hodson N. C."/>
            <person name="Mongue J. A."/>
            <person name="Jaron S. K."/>
        </authorList>
    </citation>
    <scope>NUCLEOTIDE SEQUENCE</scope>
</reference>
<protein>
    <submittedName>
        <fullName evidence="1">Uncharacterized protein</fullName>
    </submittedName>
</protein>
<feature type="non-terminal residue" evidence="1">
    <location>
        <position position="34"/>
    </location>
</feature>
<sequence length="34" mass="3779">KPEGTSLVNSWKVNTEAVLAMTCLQKAIFDSIHF</sequence>
<evidence type="ECO:0000313" key="1">
    <source>
        <dbReference type="EMBL" id="CAG7827224.1"/>
    </source>
</evidence>
<dbReference type="EMBL" id="CAJVCH010542707">
    <property type="protein sequence ID" value="CAG7827224.1"/>
    <property type="molecule type" value="Genomic_DNA"/>
</dbReference>
<keyword evidence="2" id="KW-1185">Reference proteome</keyword>
<dbReference type="Proteomes" id="UP000708208">
    <property type="component" value="Unassembled WGS sequence"/>
</dbReference>
<proteinExistence type="predicted"/>
<name>A0A8J2LPU9_9HEXA</name>
<gene>
    <name evidence="1" type="ORF">AFUS01_LOCUS37221</name>
</gene>
<dbReference type="AlphaFoldDB" id="A0A8J2LPU9"/>
<comment type="caution">
    <text evidence="1">The sequence shown here is derived from an EMBL/GenBank/DDBJ whole genome shotgun (WGS) entry which is preliminary data.</text>
</comment>
<organism evidence="1 2">
    <name type="scientific">Allacma fusca</name>
    <dbReference type="NCBI Taxonomy" id="39272"/>
    <lineage>
        <taxon>Eukaryota</taxon>
        <taxon>Metazoa</taxon>
        <taxon>Ecdysozoa</taxon>
        <taxon>Arthropoda</taxon>
        <taxon>Hexapoda</taxon>
        <taxon>Collembola</taxon>
        <taxon>Symphypleona</taxon>
        <taxon>Sminthuridae</taxon>
        <taxon>Allacma</taxon>
    </lineage>
</organism>
<evidence type="ECO:0000313" key="2">
    <source>
        <dbReference type="Proteomes" id="UP000708208"/>
    </source>
</evidence>
<accession>A0A8J2LPU9</accession>